<dbReference type="SUPFAM" id="SSF55856">
    <property type="entry name" value="Cytochrome b5-like heme/steroid binding domain"/>
    <property type="match status" value="1"/>
</dbReference>
<dbReference type="EMBL" id="LIAE01010233">
    <property type="protein sequence ID" value="PAV64919.1"/>
    <property type="molecule type" value="Genomic_DNA"/>
</dbReference>
<evidence type="ECO:0000256" key="12">
    <source>
        <dbReference type="ARBA" id="ARBA00023128"/>
    </source>
</evidence>
<dbReference type="Gene3D" id="2.60.40.650">
    <property type="match status" value="1"/>
</dbReference>
<dbReference type="GO" id="GO:0005758">
    <property type="term" value="C:mitochondrial intermembrane space"/>
    <property type="evidence" value="ECO:0007669"/>
    <property type="project" value="UniProtKB-SubCell"/>
</dbReference>
<dbReference type="FunFam" id="3.90.420.10:FF:000002">
    <property type="entry name" value="sulfite oxidase, mitochondrial"/>
    <property type="match status" value="1"/>
</dbReference>
<feature type="transmembrane region" description="Helical" evidence="14">
    <location>
        <begin position="50"/>
        <end position="68"/>
    </location>
</feature>
<dbReference type="InterPro" id="IPR014756">
    <property type="entry name" value="Ig_E-set"/>
</dbReference>
<dbReference type="GO" id="GO:0043546">
    <property type="term" value="F:molybdopterin cofactor binding"/>
    <property type="evidence" value="ECO:0007669"/>
    <property type="project" value="TreeGrafter"/>
</dbReference>
<keyword evidence="14" id="KW-0472">Membrane</keyword>
<evidence type="ECO:0000313" key="16">
    <source>
        <dbReference type="EMBL" id="PAV64919.1"/>
    </source>
</evidence>
<dbReference type="InterPro" id="IPR001199">
    <property type="entry name" value="Cyt_B5-like_heme/steroid-bd"/>
</dbReference>
<evidence type="ECO:0000256" key="14">
    <source>
        <dbReference type="SAM" id="Phobius"/>
    </source>
</evidence>
<dbReference type="Pfam" id="PF00173">
    <property type="entry name" value="Cyt-b5"/>
    <property type="match status" value="1"/>
</dbReference>
<dbReference type="FunFam" id="3.10.120.10:FF:000007">
    <property type="entry name" value="Sulfite oxidase, mitochondrial"/>
    <property type="match status" value="1"/>
</dbReference>
<dbReference type="Pfam" id="PF00174">
    <property type="entry name" value="Oxidored_molyb"/>
    <property type="match status" value="1"/>
</dbReference>
<dbReference type="SUPFAM" id="SSF56524">
    <property type="entry name" value="Oxidoreductase molybdopterin-binding domain"/>
    <property type="match status" value="1"/>
</dbReference>
<dbReference type="GO" id="GO:0006790">
    <property type="term" value="P:sulfur compound metabolic process"/>
    <property type="evidence" value="ECO:0007669"/>
    <property type="project" value="UniProtKB-UniPathway"/>
</dbReference>
<organism evidence="16 17">
    <name type="scientific">Diploscapter pachys</name>
    <dbReference type="NCBI Taxonomy" id="2018661"/>
    <lineage>
        <taxon>Eukaryota</taxon>
        <taxon>Metazoa</taxon>
        <taxon>Ecdysozoa</taxon>
        <taxon>Nematoda</taxon>
        <taxon>Chromadorea</taxon>
        <taxon>Rhabditida</taxon>
        <taxon>Rhabditina</taxon>
        <taxon>Rhabditomorpha</taxon>
        <taxon>Rhabditoidea</taxon>
        <taxon>Rhabditidae</taxon>
        <taxon>Diploscapter</taxon>
    </lineage>
</organism>
<reference evidence="16 17" key="1">
    <citation type="journal article" date="2017" name="Curr. Biol.">
        <title>Genome architecture and evolution of a unichromosomal asexual nematode.</title>
        <authorList>
            <person name="Fradin H."/>
            <person name="Zegar C."/>
            <person name="Gutwein M."/>
            <person name="Lucas J."/>
            <person name="Kovtun M."/>
            <person name="Corcoran D."/>
            <person name="Baugh L.R."/>
            <person name="Kiontke K."/>
            <person name="Gunsalus K."/>
            <person name="Fitch D.H."/>
            <person name="Piano F."/>
        </authorList>
    </citation>
    <scope>NUCLEOTIDE SEQUENCE [LARGE SCALE GENOMIC DNA]</scope>
    <source>
        <strain evidence="16">PF1309</strain>
    </source>
</reference>
<evidence type="ECO:0000256" key="7">
    <source>
        <dbReference type="ARBA" id="ARBA00022505"/>
    </source>
</evidence>
<dbReference type="InterPro" id="IPR018506">
    <property type="entry name" value="Cyt_B5_heme-BS"/>
</dbReference>
<proteinExistence type="predicted"/>
<keyword evidence="14" id="KW-1133">Transmembrane helix</keyword>
<evidence type="ECO:0000259" key="15">
    <source>
        <dbReference type="PROSITE" id="PS50255"/>
    </source>
</evidence>
<comment type="subcellular location">
    <subcellularLocation>
        <location evidence="3">Mitochondrion intermembrane space</location>
    </subcellularLocation>
</comment>
<evidence type="ECO:0000256" key="13">
    <source>
        <dbReference type="ARBA" id="ARBA00070338"/>
    </source>
</evidence>
<feature type="domain" description="Cytochrome b5 heme-binding" evidence="15">
    <location>
        <begin position="93"/>
        <end position="171"/>
    </location>
</feature>
<sequence>MFHVTRRLCQRRHPNPLSASLAIRYQTTSSYHNTGNTDDKQYSEPKNYSASPRFIFFGAATVLGYAYYRTFGIRKLSADAQFKDLAPPERKDLPIYKRDDVKKHGKGSQRIWVTFQNGVYDVTDFIESHPGGDKILLAAGDAVDPYWQMYAQHKKSEVLEILEEMRIGTLDPNDIKVETKKVDVNDPYANEPVRHPALVVANHKPFNAETPPTLLVDHFRTPNEFFFVRNHLPVPDVDVSKHHLQVEGLGVKRPLNLSVDELKNSFAPVHITSAIQCSGNRRANMNAYKKVQGLMWKETAISNAKWTGVRLRDLLIHSGVDPNDKQIKHVHLEGADKDPTGGQNYGASIPFEKAMSPETIVAYKMNDEDIPRDHGAPLRLIVPGVVGARQVKWLKAIRLSDVESPSHWQQKDYRVFSASVNAGDELKWETVPSIQEYPIQSAFCIPQPGAAVSRSEETIDVAGYAWSGGGRGIIRVEISTDGGKTWQTADIEQDPQQDQEHMWSWTLFKASVKIPEGVDQMELVVKATDRSYNTQPETSAGIWNIRGLLNNAWHKVEVKIKD</sequence>
<evidence type="ECO:0000256" key="2">
    <source>
        <dbReference type="ARBA" id="ARBA00001970"/>
    </source>
</evidence>
<comment type="caution">
    <text evidence="16">The sequence shown here is derived from an EMBL/GenBank/DDBJ whole genome shotgun (WGS) entry which is preliminary data.</text>
</comment>
<dbReference type="InterPro" id="IPR000572">
    <property type="entry name" value="OxRdtase_Mopterin-bd_dom"/>
</dbReference>
<dbReference type="STRING" id="2018661.A0A2A2JTP4"/>
<evidence type="ECO:0000313" key="17">
    <source>
        <dbReference type="Proteomes" id="UP000218231"/>
    </source>
</evidence>
<dbReference type="AlphaFoldDB" id="A0A2A2JTP4"/>
<dbReference type="PROSITE" id="PS00191">
    <property type="entry name" value="CYTOCHROME_B5_1"/>
    <property type="match status" value="1"/>
</dbReference>
<comment type="pathway">
    <text evidence="5">Energy metabolism; sulfur metabolism.</text>
</comment>
<evidence type="ECO:0000256" key="8">
    <source>
        <dbReference type="ARBA" id="ARBA00022617"/>
    </source>
</evidence>
<dbReference type="CDD" id="cd02111">
    <property type="entry name" value="eukary_SO_Moco"/>
    <property type="match status" value="1"/>
</dbReference>
<dbReference type="Gene3D" id="3.90.420.10">
    <property type="entry name" value="Oxidoreductase, molybdopterin-binding domain"/>
    <property type="match status" value="1"/>
</dbReference>
<evidence type="ECO:0000256" key="10">
    <source>
        <dbReference type="ARBA" id="ARBA00023002"/>
    </source>
</evidence>
<gene>
    <name evidence="16" type="ORF">WR25_10554</name>
</gene>
<comment type="cofactor">
    <cofactor evidence="1">
        <name>Mo-molybdopterin</name>
        <dbReference type="ChEBI" id="CHEBI:71302"/>
    </cofactor>
</comment>
<dbReference type="InterPro" id="IPR008335">
    <property type="entry name" value="Mopterin_OxRdtase_euk"/>
</dbReference>
<evidence type="ECO:0000256" key="6">
    <source>
        <dbReference type="ARBA" id="ARBA00012505"/>
    </source>
</evidence>
<dbReference type="PANTHER" id="PTHR19372">
    <property type="entry name" value="SULFITE REDUCTASE"/>
    <property type="match status" value="1"/>
</dbReference>
<dbReference type="OrthoDB" id="10051395at2759"/>
<keyword evidence="10" id="KW-0560">Oxidoreductase</keyword>
<keyword evidence="14" id="KW-0812">Transmembrane</keyword>
<dbReference type="FunFam" id="2.60.40.650:FF:000002">
    <property type="entry name" value="sulfite oxidase"/>
    <property type="match status" value="1"/>
</dbReference>
<keyword evidence="12" id="KW-0496">Mitochondrion</keyword>
<dbReference type="GO" id="GO:0020037">
    <property type="term" value="F:heme binding"/>
    <property type="evidence" value="ECO:0007669"/>
    <property type="project" value="InterPro"/>
</dbReference>
<dbReference type="Gene3D" id="3.10.120.10">
    <property type="entry name" value="Cytochrome b5-like heme/steroid binding domain"/>
    <property type="match status" value="1"/>
</dbReference>
<dbReference type="GO" id="GO:0030151">
    <property type="term" value="F:molybdenum ion binding"/>
    <property type="evidence" value="ECO:0007669"/>
    <property type="project" value="InterPro"/>
</dbReference>
<comment type="pathway">
    <text evidence="4">Sulfur metabolism.</text>
</comment>
<dbReference type="PANTHER" id="PTHR19372:SF7">
    <property type="entry name" value="SULFITE OXIDASE, MITOCHONDRIAL"/>
    <property type="match status" value="1"/>
</dbReference>
<dbReference type="Pfam" id="PF03404">
    <property type="entry name" value="Mo-co_dimer"/>
    <property type="match status" value="1"/>
</dbReference>
<evidence type="ECO:0000256" key="1">
    <source>
        <dbReference type="ARBA" id="ARBA00001924"/>
    </source>
</evidence>
<keyword evidence="7" id="KW-0500">Molybdenum</keyword>
<evidence type="ECO:0000256" key="5">
    <source>
        <dbReference type="ARBA" id="ARBA00004971"/>
    </source>
</evidence>
<keyword evidence="11" id="KW-0408">Iron</keyword>
<keyword evidence="8" id="KW-0349">Heme</keyword>
<evidence type="ECO:0000256" key="11">
    <source>
        <dbReference type="ARBA" id="ARBA00023004"/>
    </source>
</evidence>
<dbReference type="InterPro" id="IPR005066">
    <property type="entry name" value="MoCF_OxRdtse_dimer"/>
</dbReference>
<dbReference type="InterPro" id="IPR036374">
    <property type="entry name" value="OxRdtase_Mopterin-bd_sf"/>
</dbReference>
<dbReference type="SMART" id="SM01117">
    <property type="entry name" value="Cyt-b5"/>
    <property type="match status" value="1"/>
</dbReference>
<dbReference type="UniPathway" id="UPA00096"/>
<comment type="cofactor">
    <cofactor evidence="2">
        <name>heme b</name>
        <dbReference type="ChEBI" id="CHEBI:60344"/>
    </cofactor>
</comment>
<evidence type="ECO:0000256" key="3">
    <source>
        <dbReference type="ARBA" id="ARBA00004569"/>
    </source>
</evidence>
<dbReference type="InterPro" id="IPR036400">
    <property type="entry name" value="Cyt_B5-like_heme/steroid_sf"/>
</dbReference>
<keyword evidence="17" id="KW-1185">Reference proteome</keyword>
<accession>A0A2A2JTP4</accession>
<dbReference type="PRINTS" id="PR00407">
    <property type="entry name" value="EUMOPTERIN"/>
</dbReference>
<keyword evidence="9" id="KW-0479">Metal-binding</keyword>
<dbReference type="Proteomes" id="UP000218231">
    <property type="component" value="Unassembled WGS sequence"/>
</dbReference>
<dbReference type="PROSITE" id="PS50255">
    <property type="entry name" value="CYTOCHROME_B5_2"/>
    <property type="match status" value="1"/>
</dbReference>
<dbReference type="GO" id="GO:0008482">
    <property type="term" value="F:sulfite oxidase activity"/>
    <property type="evidence" value="ECO:0007669"/>
    <property type="project" value="UniProtKB-EC"/>
</dbReference>
<protein>
    <recommendedName>
        <fullName evidence="13">Sulfite oxidase</fullName>
        <ecNumber evidence="6">1.8.3.1</ecNumber>
    </recommendedName>
</protein>
<evidence type="ECO:0000256" key="9">
    <source>
        <dbReference type="ARBA" id="ARBA00022723"/>
    </source>
</evidence>
<dbReference type="SUPFAM" id="SSF81296">
    <property type="entry name" value="E set domains"/>
    <property type="match status" value="1"/>
</dbReference>
<evidence type="ECO:0000256" key="4">
    <source>
        <dbReference type="ARBA" id="ARBA00004678"/>
    </source>
</evidence>
<name>A0A2A2JTP4_9BILA</name>
<dbReference type="EC" id="1.8.3.1" evidence="6"/>